<dbReference type="Pfam" id="PF01809">
    <property type="entry name" value="YidD"/>
    <property type="match status" value="1"/>
</dbReference>
<dbReference type="STRING" id="1403537.Q428_06690"/>
<dbReference type="SMART" id="SM01234">
    <property type="entry name" value="Haemolytic"/>
    <property type="match status" value="1"/>
</dbReference>
<comment type="caution">
    <text evidence="3">The sequence shown here is derived from an EMBL/GenBank/DDBJ whole genome shotgun (WGS) entry which is preliminary data.</text>
</comment>
<evidence type="ECO:0000313" key="4">
    <source>
        <dbReference type="Proteomes" id="UP000019681"/>
    </source>
</evidence>
<reference evidence="3 4" key="1">
    <citation type="journal article" date="2014" name="Genome Announc.">
        <title>Draft Genome Sequence of Fervidicella metallireducens Strain AeBT, an Iron-Reducing Thermoanaerobe from the Great Artesian Basin.</title>
        <authorList>
            <person name="Patel B.K."/>
        </authorList>
    </citation>
    <scope>NUCLEOTIDE SEQUENCE [LARGE SCALE GENOMIC DNA]</scope>
    <source>
        <strain evidence="3 4">AeB</strain>
    </source>
</reference>
<evidence type="ECO:0000313" key="3">
    <source>
        <dbReference type="EMBL" id="EYE88642.1"/>
    </source>
</evidence>
<evidence type="ECO:0000256" key="1">
    <source>
        <dbReference type="ARBA" id="ARBA00023136"/>
    </source>
</evidence>
<dbReference type="NCBIfam" id="TIGR00278">
    <property type="entry name" value="membrane protein insertion efficiency factor YidD"/>
    <property type="match status" value="1"/>
</dbReference>
<keyword evidence="4" id="KW-1185">Reference proteome</keyword>
<dbReference type="PANTHER" id="PTHR33383:SF1">
    <property type="entry name" value="MEMBRANE PROTEIN INSERTION EFFICIENCY FACTOR-RELATED"/>
    <property type="match status" value="1"/>
</dbReference>
<dbReference type="OrthoDB" id="9801753at2"/>
<proteinExistence type="inferred from homology"/>
<dbReference type="EMBL" id="AZQP01000016">
    <property type="protein sequence ID" value="EYE88642.1"/>
    <property type="molecule type" value="Genomic_DNA"/>
</dbReference>
<comment type="function">
    <text evidence="2">Could be involved in insertion of integral membrane proteins into the membrane.</text>
</comment>
<dbReference type="HAMAP" id="MF_00386">
    <property type="entry name" value="UPF0161_YidD"/>
    <property type="match status" value="1"/>
</dbReference>
<organism evidence="3 4">
    <name type="scientific">Fervidicella metallireducens AeB</name>
    <dbReference type="NCBI Taxonomy" id="1403537"/>
    <lineage>
        <taxon>Bacteria</taxon>
        <taxon>Bacillati</taxon>
        <taxon>Bacillota</taxon>
        <taxon>Clostridia</taxon>
        <taxon>Eubacteriales</taxon>
        <taxon>Clostridiaceae</taxon>
        <taxon>Fervidicella</taxon>
    </lineage>
</organism>
<evidence type="ECO:0000256" key="2">
    <source>
        <dbReference type="HAMAP-Rule" id="MF_00386"/>
    </source>
</evidence>
<comment type="similarity">
    <text evidence="2">Belongs to the UPF0161 family.</text>
</comment>
<protein>
    <recommendedName>
        <fullName evidence="2">Putative membrane protein insertion efficiency factor</fullName>
    </recommendedName>
</protein>
<dbReference type="PANTHER" id="PTHR33383">
    <property type="entry name" value="MEMBRANE PROTEIN INSERTION EFFICIENCY FACTOR-RELATED"/>
    <property type="match status" value="1"/>
</dbReference>
<keyword evidence="2" id="KW-1003">Cell membrane</keyword>
<dbReference type="AlphaFoldDB" id="A0A017RVE2"/>
<sequence length="69" mass="7942">MKKFLIILIKIYRKYISPMKPPSCRFIPTCSQYAIDAIEKYGAIKGSFLAIRRILKCHPFHPGGYDPVP</sequence>
<dbReference type="GO" id="GO:0005886">
    <property type="term" value="C:plasma membrane"/>
    <property type="evidence" value="ECO:0007669"/>
    <property type="project" value="UniProtKB-SubCell"/>
</dbReference>
<dbReference type="InterPro" id="IPR002696">
    <property type="entry name" value="Membr_insert_effic_factor_YidD"/>
</dbReference>
<comment type="subcellular location">
    <subcellularLocation>
        <location evidence="2">Cell membrane</location>
        <topology evidence="2">Peripheral membrane protein</topology>
        <orientation evidence="2">Cytoplasmic side</orientation>
    </subcellularLocation>
</comment>
<dbReference type="Proteomes" id="UP000019681">
    <property type="component" value="Unassembled WGS sequence"/>
</dbReference>
<accession>A0A017RVE2</accession>
<gene>
    <name evidence="3" type="ORF">Q428_06690</name>
</gene>
<keyword evidence="1 2" id="KW-0472">Membrane</keyword>
<dbReference type="RefSeq" id="WP_035379280.1">
    <property type="nucleotide sequence ID" value="NZ_AZQP01000016.1"/>
</dbReference>
<name>A0A017RVE2_9CLOT</name>